<gene>
    <name evidence="1" type="ORF">LOK49_LG03G00341</name>
</gene>
<accession>A0ACC0IE22</accession>
<dbReference type="EMBL" id="CM045763">
    <property type="protein sequence ID" value="KAI8023695.1"/>
    <property type="molecule type" value="Genomic_DNA"/>
</dbReference>
<protein>
    <submittedName>
        <fullName evidence="1">Uncharacterized protein</fullName>
    </submittedName>
</protein>
<comment type="caution">
    <text evidence="1">The sequence shown here is derived from an EMBL/GenBank/DDBJ whole genome shotgun (WGS) entry which is preliminary data.</text>
</comment>
<keyword evidence="2" id="KW-1185">Reference proteome</keyword>
<sequence>MKPKFQAAFKAMEELENGSIANLDEGRMVGHYWLRNPKLDPKSILRLQIENMLEAVCKFADDVVSAENVRVSFGY</sequence>
<organism evidence="1 2">
    <name type="scientific">Camellia lanceoleosa</name>
    <dbReference type="NCBI Taxonomy" id="1840588"/>
    <lineage>
        <taxon>Eukaryota</taxon>
        <taxon>Viridiplantae</taxon>
        <taxon>Streptophyta</taxon>
        <taxon>Embryophyta</taxon>
        <taxon>Tracheophyta</taxon>
        <taxon>Spermatophyta</taxon>
        <taxon>Magnoliopsida</taxon>
        <taxon>eudicotyledons</taxon>
        <taxon>Gunneridae</taxon>
        <taxon>Pentapetalae</taxon>
        <taxon>asterids</taxon>
        <taxon>Ericales</taxon>
        <taxon>Theaceae</taxon>
        <taxon>Camellia</taxon>
    </lineage>
</organism>
<evidence type="ECO:0000313" key="2">
    <source>
        <dbReference type="Proteomes" id="UP001060215"/>
    </source>
</evidence>
<reference evidence="1 2" key="1">
    <citation type="journal article" date="2022" name="Plant J.">
        <title>Chromosome-level genome of Camellia lanceoleosa provides a valuable resource for understanding genome evolution and self-incompatibility.</title>
        <authorList>
            <person name="Gong W."/>
            <person name="Xiao S."/>
            <person name="Wang L."/>
            <person name="Liao Z."/>
            <person name="Chang Y."/>
            <person name="Mo W."/>
            <person name="Hu G."/>
            <person name="Li W."/>
            <person name="Zhao G."/>
            <person name="Zhu H."/>
            <person name="Hu X."/>
            <person name="Ji K."/>
            <person name="Xiang X."/>
            <person name="Song Q."/>
            <person name="Yuan D."/>
            <person name="Jin S."/>
            <person name="Zhang L."/>
        </authorList>
    </citation>
    <scope>NUCLEOTIDE SEQUENCE [LARGE SCALE GENOMIC DNA]</scope>
    <source>
        <strain evidence="1">SQ_2022a</strain>
    </source>
</reference>
<evidence type="ECO:0000313" key="1">
    <source>
        <dbReference type="EMBL" id="KAI8023695.1"/>
    </source>
</evidence>
<dbReference type="Proteomes" id="UP001060215">
    <property type="component" value="Chromosome 6"/>
</dbReference>
<proteinExistence type="predicted"/>
<name>A0ACC0IE22_9ERIC</name>